<dbReference type="Pfam" id="PF00089">
    <property type="entry name" value="Trypsin"/>
    <property type="match status" value="1"/>
</dbReference>
<evidence type="ECO:0000256" key="5">
    <source>
        <dbReference type="ARBA" id="ARBA00022968"/>
    </source>
</evidence>
<dbReference type="InterPro" id="IPR009003">
    <property type="entry name" value="Peptidase_S1_PA"/>
</dbReference>
<feature type="compositionally biased region" description="Acidic residues" evidence="8">
    <location>
        <begin position="983"/>
        <end position="1002"/>
    </location>
</feature>
<evidence type="ECO:0000256" key="7">
    <source>
        <dbReference type="RuleBase" id="RU363034"/>
    </source>
</evidence>
<dbReference type="FunCoup" id="A0A7R8UBR3">
    <property type="interactions" value="13"/>
</dbReference>
<keyword evidence="3 7" id="KW-0378">Hydrolase</keyword>
<dbReference type="PANTHER" id="PTHR24253">
    <property type="entry name" value="TRANSMEMBRANE PROTEASE SERINE"/>
    <property type="match status" value="1"/>
</dbReference>
<dbReference type="InParanoid" id="A0A7R8UBR3"/>
<dbReference type="PANTHER" id="PTHR24253:SF145">
    <property type="entry name" value="SERINE PROTEASE FILZIG"/>
    <property type="match status" value="1"/>
</dbReference>
<organism evidence="11 12">
    <name type="scientific">Hermetia illucens</name>
    <name type="common">Black soldier fly</name>
    <dbReference type="NCBI Taxonomy" id="343691"/>
    <lineage>
        <taxon>Eukaryota</taxon>
        <taxon>Metazoa</taxon>
        <taxon>Ecdysozoa</taxon>
        <taxon>Arthropoda</taxon>
        <taxon>Hexapoda</taxon>
        <taxon>Insecta</taxon>
        <taxon>Pterygota</taxon>
        <taxon>Neoptera</taxon>
        <taxon>Endopterygota</taxon>
        <taxon>Diptera</taxon>
        <taxon>Brachycera</taxon>
        <taxon>Stratiomyomorpha</taxon>
        <taxon>Stratiomyidae</taxon>
        <taxon>Hermetiinae</taxon>
        <taxon>Hermetia</taxon>
    </lineage>
</organism>
<reference evidence="11 12" key="1">
    <citation type="submission" date="2020-11" db="EMBL/GenBank/DDBJ databases">
        <authorList>
            <person name="Wallbank WR R."/>
            <person name="Pardo Diaz C."/>
            <person name="Kozak K."/>
            <person name="Martin S."/>
            <person name="Jiggins C."/>
            <person name="Moest M."/>
            <person name="Warren A I."/>
            <person name="Generalovic N T."/>
            <person name="Byers J.R.P. K."/>
            <person name="Montejo-Kovacevich G."/>
            <person name="Yen C E."/>
        </authorList>
    </citation>
    <scope>NUCLEOTIDE SEQUENCE [LARGE SCALE GENOMIC DNA]</scope>
</reference>
<dbReference type="FunFam" id="2.40.10.10:FF:000006">
    <property type="entry name" value="Serine proteinase stubble"/>
    <property type="match status" value="1"/>
</dbReference>
<keyword evidence="12" id="KW-1185">Reference proteome</keyword>
<feature type="compositionally biased region" description="Low complexity" evidence="8">
    <location>
        <begin position="523"/>
        <end position="553"/>
    </location>
</feature>
<sequence length="1278" mass="137809">MSSTIKWSNCLLAIGATLLLVAVSLPEARGLSSVDGRGARKLFGGYRITPKYCRPTKALPRSNPRFGGPTICMFNHECAQRNGEVVGACMDGFLFGACCQVHGEVGTNIVAEDETRRPEPTPVATHFQSYGGQLDHNEDSYQQVPVKGSLSNGFGGPMGGYYGSENELENEEASNGNVFVSNTNTILEDHKTNQYYVQNEQVVVSTPSTIPYVDKSPSYFPSSTMAPTTSDQVQYLPMNGSFSQEVPTLITAAHFAQTTPAPVQAYGEIQEITSDLIHSPLLGSDDYNSEFTHSDITHPSADTDLMEDDLQFSTGYGPSTVYVPAPSTEASTTTSTTESYRKPIGFKRKPSSTKPPEVVPTPDNKYVLVQTINKDKPEKKPQSPSMTTNDIESIESIILMLNDTNHGPSYNSEPSTPDPIKTSFSSSYGTQKPPMSTNGAMYDKYEPSHFITKKPGTIGMSTHIPMQGESSGYESMSMSTAKPASMIFTSTNPFAVLAQSTRPPKPESSSAYQGLVTASTTQTIAASSASTGSSTSTRKPTTWPLKTTKPPVTSYVTGPTTPRPRPSQSTYQSTTSTVHYAEKFDSTPSSGNLVHVSTFGPSVNYESVTQKIPQKPIFVKIPGTQKPSPTVIITPKPTVTVSTQTYTHQPSTIQSTTPMSTVKLPSTSYIFSPVVTTRPGLASSTTDYVNLPAPVISNDFDDPGYYGQTATTKPSYEFVTQSVYTIQPGAGTIFLGPTPSYKPLNVPTASVYNTNVESEIYTSPNDFVNFPPVRNPNLNMSATQSSVTSDLYLSTPAFVEDAVLKDKMNLLVNKIVASLQDNFDNLADLVEDRNATVFAAETIPTAPVRLATTRRPATTTKRTPVKGISGVTSKPPSKTTKKPAAGKPSSAGRPTTGRPSSGKPSSGKPSSGKPSSSKPSAVKPSAGRPSTTKKTVTTTKRTPVTRRPTTVVTTKKPIAQTISTLSASARPTKKPTTQPLNDAVEEEEETDETEEEDNEVDEDVIEETNAADQVSQGGRRLQCGVRPHVKSGRIVGGKGSTFGEWPWQVLVRESTWLGLFTKNKCGGVLITNKFVITAAHCQPGFLASLVAVFGEFDISGDLEEKRSVTKNVKRVIVHRQYDAATFENDLALLELESPIHYDTHIVPICMPSDTADFTGRMATVTGWGRLKYGGGVPTILQEVQVPIIENSVCQEMFHTAGHKKKILPSFLCAGYANGMKDSCEGDSGGPLVMQRSDGRWELAGTVSHGIQCAAPYLPGVYMRTTYYKPWLRSITGVK</sequence>
<dbReference type="GO" id="GO:0016020">
    <property type="term" value="C:membrane"/>
    <property type="evidence" value="ECO:0007669"/>
    <property type="project" value="UniProtKB-SubCell"/>
</dbReference>
<dbReference type="InterPro" id="IPR043504">
    <property type="entry name" value="Peptidase_S1_PA_chymotrypsin"/>
</dbReference>
<dbReference type="PRINTS" id="PR00722">
    <property type="entry name" value="CHYMOTRYPSIN"/>
</dbReference>
<keyword evidence="4 7" id="KW-0720">Serine protease</keyword>
<keyword evidence="5" id="KW-0812">Transmembrane</keyword>
<protein>
    <recommendedName>
        <fullName evidence="10">Peptidase S1 domain-containing protein</fullName>
    </recommendedName>
</protein>
<dbReference type="SMART" id="SM00020">
    <property type="entry name" value="Tryp_SPc"/>
    <property type="match status" value="1"/>
</dbReference>
<dbReference type="Gene3D" id="2.40.10.10">
    <property type="entry name" value="Trypsin-like serine proteases"/>
    <property type="match status" value="1"/>
</dbReference>
<dbReference type="GO" id="GO:0006508">
    <property type="term" value="P:proteolysis"/>
    <property type="evidence" value="ECO:0007669"/>
    <property type="project" value="UniProtKB-KW"/>
</dbReference>
<dbReference type="InterPro" id="IPR001254">
    <property type="entry name" value="Trypsin_dom"/>
</dbReference>
<dbReference type="Proteomes" id="UP000594454">
    <property type="component" value="Chromosome 1"/>
</dbReference>
<name>A0A7R8UBR3_HERIL</name>
<comment type="subcellular location">
    <subcellularLocation>
        <location evidence="1">Membrane</location>
        <topology evidence="1">Single-pass type II membrane protein</topology>
    </subcellularLocation>
</comment>
<dbReference type="PROSITE" id="PS50240">
    <property type="entry name" value="TRYPSIN_DOM"/>
    <property type="match status" value="1"/>
</dbReference>
<feature type="compositionally biased region" description="Low complexity" evidence="8">
    <location>
        <begin position="566"/>
        <end position="575"/>
    </location>
</feature>
<evidence type="ECO:0000256" key="1">
    <source>
        <dbReference type="ARBA" id="ARBA00004606"/>
    </source>
</evidence>
<accession>A0A7R8UBR3</accession>
<dbReference type="OrthoDB" id="93664at2759"/>
<evidence type="ECO:0000256" key="9">
    <source>
        <dbReference type="SAM" id="SignalP"/>
    </source>
</evidence>
<dbReference type="InterPro" id="IPR033116">
    <property type="entry name" value="TRYPSIN_SER"/>
</dbReference>
<feature type="compositionally biased region" description="Low complexity" evidence="8">
    <location>
        <begin position="899"/>
        <end position="957"/>
    </location>
</feature>
<keyword evidence="5" id="KW-0735">Signal-anchor</keyword>
<dbReference type="SUPFAM" id="SSF50494">
    <property type="entry name" value="Trypsin-like serine proteases"/>
    <property type="match status" value="1"/>
</dbReference>
<evidence type="ECO:0000313" key="12">
    <source>
        <dbReference type="Proteomes" id="UP000594454"/>
    </source>
</evidence>
<feature type="signal peptide" evidence="9">
    <location>
        <begin position="1"/>
        <end position="30"/>
    </location>
</feature>
<proteinExistence type="predicted"/>
<feature type="region of interest" description="Disordered" evidence="8">
    <location>
        <begin position="523"/>
        <end position="575"/>
    </location>
</feature>
<keyword evidence="9" id="KW-0732">Signal</keyword>
<keyword evidence="6" id="KW-1015">Disulfide bond</keyword>
<feature type="region of interest" description="Disordered" evidence="8">
    <location>
        <begin position="849"/>
        <end position="1002"/>
    </location>
</feature>
<feature type="domain" description="Peptidase S1" evidence="10">
    <location>
        <begin position="1034"/>
        <end position="1276"/>
    </location>
</feature>
<dbReference type="GO" id="GO:0004252">
    <property type="term" value="F:serine-type endopeptidase activity"/>
    <property type="evidence" value="ECO:0007669"/>
    <property type="project" value="InterPro"/>
</dbReference>
<evidence type="ECO:0000256" key="6">
    <source>
        <dbReference type="ARBA" id="ARBA00023157"/>
    </source>
</evidence>
<evidence type="ECO:0000256" key="3">
    <source>
        <dbReference type="ARBA" id="ARBA00022801"/>
    </source>
</evidence>
<dbReference type="PROSITE" id="PS00135">
    <property type="entry name" value="TRYPSIN_SER"/>
    <property type="match status" value="1"/>
</dbReference>
<feature type="region of interest" description="Disordered" evidence="8">
    <location>
        <begin position="317"/>
        <end position="362"/>
    </location>
</feature>
<dbReference type="EMBL" id="LR899009">
    <property type="protein sequence ID" value="CAD7077846.1"/>
    <property type="molecule type" value="Genomic_DNA"/>
</dbReference>
<feature type="compositionally biased region" description="Polar residues" evidence="8">
    <location>
        <begin position="960"/>
        <end position="980"/>
    </location>
</feature>
<dbReference type="InterPro" id="IPR001314">
    <property type="entry name" value="Peptidase_S1A"/>
</dbReference>
<gene>
    <name evidence="11" type="ORF">HERILL_LOCUS1154</name>
</gene>
<evidence type="ECO:0000256" key="8">
    <source>
        <dbReference type="SAM" id="MobiDB-lite"/>
    </source>
</evidence>
<dbReference type="CDD" id="cd00190">
    <property type="entry name" value="Tryp_SPc"/>
    <property type="match status" value="1"/>
</dbReference>
<dbReference type="PROSITE" id="PS00134">
    <property type="entry name" value="TRYPSIN_HIS"/>
    <property type="match status" value="1"/>
</dbReference>
<evidence type="ECO:0000313" key="11">
    <source>
        <dbReference type="EMBL" id="CAD7077846.1"/>
    </source>
</evidence>
<dbReference type="AlphaFoldDB" id="A0A7R8UBR3"/>
<evidence type="ECO:0000256" key="2">
    <source>
        <dbReference type="ARBA" id="ARBA00022670"/>
    </source>
</evidence>
<feature type="compositionally biased region" description="Low complexity" evidence="8">
    <location>
        <begin position="849"/>
        <end position="889"/>
    </location>
</feature>
<evidence type="ECO:0000256" key="4">
    <source>
        <dbReference type="ARBA" id="ARBA00022825"/>
    </source>
</evidence>
<evidence type="ECO:0000259" key="10">
    <source>
        <dbReference type="PROSITE" id="PS50240"/>
    </source>
</evidence>
<dbReference type="InterPro" id="IPR018114">
    <property type="entry name" value="TRYPSIN_HIS"/>
</dbReference>
<feature type="compositionally biased region" description="Low complexity" evidence="8">
    <location>
        <begin position="324"/>
        <end position="338"/>
    </location>
</feature>
<feature type="chain" id="PRO_5031377743" description="Peptidase S1 domain-containing protein" evidence="9">
    <location>
        <begin position="31"/>
        <end position="1278"/>
    </location>
</feature>
<keyword evidence="2 7" id="KW-0645">Protease</keyword>